<dbReference type="PANTHER" id="PTHR19443">
    <property type="entry name" value="HEXOKINASE"/>
    <property type="match status" value="1"/>
</dbReference>
<accession>A0ABR3DTY8</accession>
<reference evidence="11 12" key="1">
    <citation type="submission" date="2023-09" db="EMBL/GenBank/DDBJ databases">
        <title>Multi-omics analysis of a traditional fermented food reveals byproduct-associated fungal strains for waste-to-food upcycling.</title>
        <authorList>
            <consortium name="Lawrence Berkeley National Laboratory"/>
            <person name="Rekdal V.M."/>
            <person name="Villalobos-Escobedo J.M."/>
            <person name="Rodriguez-Valeron N."/>
            <person name="Garcia M.O."/>
            <person name="Vasquez D.P."/>
            <person name="Damayanti I."/>
            <person name="Sorensen P.M."/>
            <person name="Baidoo E.E."/>
            <person name="De Carvalho A.C."/>
            <person name="Riley R."/>
            <person name="Lipzen A."/>
            <person name="He G."/>
            <person name="Yan M."/>
            <person name="Haridas S."/>
            <person name="Daum C."/>
            <person name="Yoshinaga Y."/>
            <person name="Ng V."/>
            <person name="Grigoriev I.V."/>
            <person name="Munk R."/>
            <person name="Nuraida L."/>
            <person name="Wijaya C.H."/>
            <person name="Morales P.-C."/>
            <person name="Keasling J.D."/>
        </authorList>
    </citation>
    <scope>NUCLEOTIDE SEQUENCE [LARGE SCALE GENOMIC DNA]</scope>
    <source>
        <strain evidence="11 12">FGSC 2613</strain>
    </source>
</reference>
<dbReference type="InterPro" id="IPR001312">
    <property type="entry name" value="Hexokinase"/>
</dbReference>
<evidence type="ECO:0000313" key="12">
    <source>
        <dbReference type="Proteomes" id="UP001451303"/>
    </source>
</evidence>
<dbReference type="Pfam" id="PF03727">
    <property type="entry name" value="Hexokinase_2"/>
    <property type="match status" value="1"/>
</dbReference>
<feature type="domain" description="Hexokinase N-terminal" evidence="9">
    <location>
        <begin position="250"/>
        <end position="461"/>
    </location>
</feature>
<dbReference type="InterPro" id="IPR019807">
    <property type="entry name" value="Hexokinase_BS"/>
</dbReference>
<dbReference type="PRINTS" id="PR00475">
    <property type="entry name" value="HEXOKINASE"/>
</dbReference>
<keyword evidence="12" id="KW-1185">Reference proteome</keyword>
<evidence type="ECO:0000259" key="9">
    <source>
        <dbReference type="Pfam" id="PF00349"/>
    </source>
</evidence>
<name>A0ABR3DTY8_NEUIN</name>
<evidence type="ECO:0000256" key="3">
    <source>
        <dbReference type="ARBA" id="ARBA00022679"/>
    </source>
</evidence>
<keyword evidence="6" id="KW-0067">ATP-binding</keyword>
<dbReference type="Proteomes" id="UP001451303">
    <property type="component" value="Unassembled WGS sequence"/>
</dbReference>
<evidence type="ECO:0000313" key="11">
    <source>
        <dbReference type="EMBL" id="KAL0475326.1"/>
    </source>
</evidence>
<dbReference type="EMBL" id="JAVLET010000001">
    <property type="protein sequence ID" value="KAL0475326.1"/>
    <property type="molecule type" value="Genomic_DNA"/>
</dbReference>
<gene>
    <name evidence="11" type="ORF">QR685DRAFT_540682</name>
</gene>
<dbReference type="Gene3D" id="3.30.420.40">
    <property type="match status" value="1"/>
</dbReference>
<dbReference type="CDD" id="cd24088">
    <property type="entry name" value="ASKHA_NBD_GLK1-2_fungi"/>
    <property type="match status" value="1"/>
</dbReference>
<comment type="similarity">
    <text evidence="2">Belongs to the hexokinase family.</text>
</comment>
<dbReference type="Gene3D" id="3.40.367.20">
    <property type="match status" value="1"/>
</dbReference>
<feature type="compositionally biased region" description="Polar residues" evidence="8">
    <location>
        <begin position="78"/>
        <end position="92"/>
    </location>
</feature>
<dbReference type="InterPro" id="IPR022672">
    <property type="entry name" value="Hexokinase_N"/>
</dbReference>
<evidence type="ECO:0000256" key="4">
    <source>
        <dbReference type="ARBA" id="ARBA00022741"/>
    </source>
</evidence>
<evidence type="ECO:0000256" key="1">
    <source>
        <dbReference type="ARBA" id="ARBA00004888"/>
    </source>
</evidence>
<sequence>MISRIREVPLPLPMQADDASSASFTGGAVLNMPGVEVTRRRRSVNSSTAPDPAVAHKAGVQAHGSADDSRYHHGPSRLKSSLDYSTEASNPNSSKSRSEEKEARKRQTDAGADIPSSPGSPPSPRAAVFTRFRSTGPSAVSKSQAKREWSQSCRGVLTSLIRVLSSSVVFLAVVFVLRVLLPDSALHYSSFLSRQSTLTPLTTKATFSPPALSQQAHQPLPPAVCEIHPPFPTTAPVSSPLTMALETQTKTVVGQFDYSDEDVNKGVVEFLRQMAEGLEKDGASMSQIPTYVTAVPNGTEKGLYMAVDLGGTNFRVCSIQLNGDTTFRLTYTKVAIPRELMVAKTAEELFAFLAKQVEIFLRTHHGEHFEAHIRRRMTMSSPEGFKDENVFRLGFTFSFPVQQLGINKGTLIRWTKGFDIPDAVGKDVCALLQTEIDKLHLPVKVAALVNDTVGTLMARSYSSPGKSGAILGAIFGTGTNGAYVEKLSNIKKPLAGEYDKSTGEMVINTEWGSFDNQLKVLPNTPWDVQLDLATPNPGIQMYEKRVSGMYLGEILRLTVIDLLKNPDVALFKDDNSSYNDWKSTTNIAEHSPIYKQWGLDTSVLSVAAADSTPELSILRQELEANLHIYAPSLEDAQAFKAIAGAIGRRAARLSAVAIAAIVLQTGKLNDPEQDGPIDIGVDGSLVEHYPYFRDMIYEALRAIKGIGEEGAKRIRIGIAKDGSGVGAALIALVAARMEKSTSTADFISDLRLNAKKTDLTAVPEDSELAAGE</sequence>
<comment type="caution">
    <text evidence="11">The sequence shown here is derived from an EMBL/GenBank/DDBJ whole genome shotgun (WGS) entry which is preliminary data.</text>
</comment>
<proteinExistence type="inferred from homology"/>
<dbReference type="PROSITE" id="PS00378">
    <property type="entry name" value="HEXOKINASE_1"/>
    <property type="match status" value="1"/>
</dbReference>
<evidence type="ECO:0008006" key="13">
    <source>
        <dbReference type="Google" id="ProtNLM"/>
    </source>
</evidence>
<dbReference type="InterPro" id="IPR043129">
    <property type="entry name" value="ATPase_NBD"/>
</dbReference>
<keyword evidence="7" id="KW-0324">Glycolysis</keyword>
<comment type="pathway">
    <text evidence="1">Carbohydrate degradation; glycolysis; D-glyceraldehyde 3-phosphate and glycerone phosphate from D-glucose: step 1/4.</text>
</comment>
<evidence type="ECO:0000256" key="8">
    <source>
        <dbReference type="SAM" id="MobiDB-lite"/>
    </source>
</evidence>
<evidence type="ECO:0000256" key="2">
    <source>
        <dbReference type="ARBA" id="ARBA00009225"/>
    </source>
</evidence>
<evidence type="ECO:0000256" key="7">
    <source>
        <dbReference type="ARBA" id="ARBA00023152"/>
    </source>
</evidence>
<dbReference type="InterPro" id="IPR022673">
    <property type="entry name" value="Hexokinase_C"/>
</dbReference>
<protein>
    <recommendedName>
        <fullName evidence="13">Phosphotransferase</fullName>
    </recommendedName>
</protein>
<keyword evidence="4" id="KW-0547">Nucleotide-binding</keyword>
<dbReference type="PROSITE" id="PS51748">
    <property type="entry name" value="HEXOKINASE_2"/>
    <property type="match status" value="1"/>
</dbReference>
<evidence type="ECO:0000259" key="10">
    <source>
        <dbReference type="Pfam" id="PF03727"/>
    </source>
</evidence>
<keyword evidence="5" id="KW-0418">Kinase</keyword>
<feature type="domain" description="Hexokinase C-terminal" evidence="10">
    <location>
        <begin position="471"/>
        <end position="733"/>
    </location>
</feature>
<dbReference type="SUPFAM" id="SSF53067">
    <property type="entry name" value="Actin-like ATPase domain"/>
    <property type="match status" value="2"/>
</dbReference>
<organism evidence="11 12">
    <name type="scientific">Neurospora intermedia</name>
    <dbReference type="NCBI Taxonomy" id="5142"/>
    <lineage>
        <taxon>Eukaryota</taxon>
        <taxon>Fungi</taxon>
        <taxon>Dikarya</taxon>
        <taxon>Ascomycota</taxon>
        <taxon>Pezizomycotina</taxon>
        <taxon>Sordariomycetes</taxon>
        <taxon>Sordariomycetidae</taxon>
        <taxon>Sordariales</taxon>
        <taxon>Sordariaceae</taxon>
        <taxon>Neurospora</taxon>
    </lineage>
</organism>
<keyword evidence="3" id="KW-0808">Transferase</keyword>
<dbReference type="Pfam" id="PF00349">
    <property type="entry name" value="Hexokinase_1"/>
    <property type="match status" value="1"/>
</dbReference>
<feature type="region of interest" description="Disordered" evidence="8">
    <location>
        <begin position="1"/>
        <end position="128"/>
    </location>
</feature>
<evidence type="ECO:0000256" key="6">
    <source>
        <dbReference type="ARBA" id="ARBA00022840"/>
    </source>
</evidence>
<evidence type="ECO:0000256" key="5">
    <source>
        <dbReference type="ARBA" id="ARBA00022777"/>
    </source>
</evidence>
<dbReference type="PANTHER" id="PTHR19443:SF30">
    <property type="entry name" value="GLUCOKINASE-1-RELATED"/>
    <property type="match status" value="1"/>
</dbReference>
<feature type="compositionally biased region" description="Basic and acidic residues" evidence="8">
    <location>
        <begin position="96"/>
        <end position="108"/>
    </location>
</feature>